<dbReference type="PROSITE" id="PS00086">
    <property type="entry name" value="CYTOCHROME_P450"/>
    <property type="match status" value="1"/>
</dbReference>
<dbReference type="InterPro" id="IPR001128">
    <property type="entry name" value="Cyt_P450"/>
</dbReference>
<dbReference type="InterPro" id="IPR036396">
    <property type="entry name" value="Cyt_P450_sf"/>
</dbReference>
<evidence type="ECO:0000313" key="3">
    <source>
        <dbReference type="EMBL" id="GAA0945243.1"/>
    </source>
</evidence>
<keyword evidence="2" id="KW-0349">Heme</keyword>
<dbReference type="SUPFAM" id="SSF48264">
    <property type="entry name" value="Cytochrome P450"/>
    <property type="match status" value="1"/>
</dbReference>
<reference evidence="4" key="1">
    <citation type="journal article" date="2019" name="Int. J. Syst. Evol. Microbiol.">
        <title>The Global Catalogue of Microorganisms (GCM) 10K type strain sequencing project: providing services to taxonomists for standard genome sequencing and annotation.</title>
        <authorList>
            <consortium name="The Broad Institute Genomics Platform"/>
            <consortium name="The Broad Institute Genome Sequencing Center for Infectious Disease"/>
            <person name="Wu L."/>
            <person name="Ma J."/>
        </authorList>
    </citation>
    <scope>NUCLEOTIDE SEQUENCE [LARGE SCALE GENOMIC DNA]</scope>
    <source>
        <strain evidence="4">JCM 10977</strain>
    </source>
</reference>
<gene>
    <name evidence="3" type="ORF">GCM10009554_39890</name>
</gene>
<dbReference type="Proteomes" id="UP001500542">
    <property type="component" value="Unassembled WGS sequence"/>
</dbReference>
<keyword evidence="4" id="KW-1185">Reference proteome</keyword>
<dbReference type="PRINTS" id="PR00359">
    <property type="entry name" value="BP450"/>
</dbReference>
<dbReference type="InterPro" id="IPR002397">
    <property type="entry name" value="Cyt_P450_B"/>
</dbReference>
<evidence type="ECO:0000256" key="2">
    <source>
        <dbReference type="RuleBase" id="RU000461"/>
    </source>
</evidence>
<name>A0ABP4B2V8_9ACTN</name>
<evidence type="ECO:0000256" key="1">
    <source>
        <dbReference type="ARBA" id="ARBA00010617"/>
    </source>
</evidence>
<protein>
    <submittedName>
        <fullName evidence="3">Cytochrome P450</fullName>
    </submittedName>
</protein>
<comment type="caution">
    <text evidence="3">The sequence shown here is derived from an EMBL/GenBank/DDBJ whole genome shotgun (WGS) entry which is preliminary data.</text>
</comment>
<dbReference type="EMBL" id="BAAAHK010000009">
    <property type="protein sequence ID" value="GAA0945243.1"/>
    <property type="molecule type" value="Genomic_DNA"/>
</dbReference>
<comment type="similarity">
    <text evidence="1 2">Belongs to the cytochrome P450 family.</text>
</comment>
<dbReference type="PANTHER" id="PTHR46696">
    <property type="entry name" value="P450, PUTATIVE (EUROFUNG)-RELATED"/>
    <property type="match status" value="1"/>
</dbReference>
<dbReference type="Gene3D" id="1.10.630.10">
    <property type="entry name" value="Cytochrome P450"/>
    <property type="match status" value="1"/>
</dbReference>
<accession>A0ABP4B2V8</accession>
<dbReference type="PANTHER" id="PTHR46696:SF1">
    <property type="entry name" value="CYTOCHROME P450 YJIB-RELATED"/>
    <property type="match status" value="1"/>
</dbReference>
<dbReference type="Pfam" id="PF00067">
    <property type="entry name" value="p450"/>
    <property type="match status" value="1"/>
</dbReference>
<evidence type="ECO:0000313" key="4">
    <source>
        <dbReference type="Proteomes" id="UP001500542"/>
    </source>
</evidence>
<keyword evidence="2" id="KW-0408">Iron</keyword>
<keyword evidence="2" id="KW-0503">Monooxygenase</keyword>
<dbReference type="InterPro" id="IPR017972">
    <property type="entry name" value="Cyt_P450_CS"/>
</dbReference>
<sequence length="420" mass="46756">MPEEVTQTIEELGEDFVQRQAHYLRRFRGEGPVHEVIFPHGAKVWLVTRYADCKMLALDPRVGKDGRRLNEMYAKHSTLSSPMHSTRDEDEEAEPGFDDELAAHVLNSDPPNHTRLRKLAIKAVTPARQEALRPKVEVAVERLLDKLEEAPVVDLLAEFAWPLPLGTICDLFAMPEEDRENFRKWSGTLTGAGQDPEEVASASKNMTEYANSLIDARRESPGDDMISEMLKMDIDGDQLTQSEMVGMIFIVVTAGHVTTVHSIGNGVFNLLTHPEELEKLRNDPSLIPAAVDELMRYDPAASVGTFRFTKAEIEVGGVVIPKDQILALSWGSANRDETKFEDPDRLDVTRCPQGTFSFGHGVHYCIGIPMAKMQIEIALERLLARYPHLRLAVPADDVRWTSSALLHGLAGLPVSVLPPD</sequence>
<keyword evidence="2" id="KW-0479">Metal-binding</keyword>
<proteinExistence type="inferred from homology"/>
<organism evidence="3 4">
    <name type="scientific">Kribbella koreensis</name>
    <dbReference type="NCBI Taxonomy" id="57909"/>
    <lineage>
        <taxon>Bacteria</taxon>
        <taxon>Bacillati</taxon>
        <taxon>Actinomycetota</taxon>
        <taxon>Actinomycetes</taxon>
        <taxon>Propionibacteriales</taxon>
        <taxon>Kribbellaceae</taxon>
        <taxon>Kribbella</taxon>
    </lineage>
</organism>
<dbReference type="CDD" id="cd11029">
    <property type="entry name" value="CYP107-like"/>
    <property type="match status" value="1"/>
</dbReference>
<keyword evidence="2" id="KW-0560">Oxidoreductase</keyword>